<name>F7NL92_9FIRM</name>
<evidence type="ECO:0000313" key="2">
    <source>
        <dbReference type="Proteomes" id="UP000003240"/>
    </source>
</evidence>
<organism evidence="1 2">
    <name type="scientific">Acetonema longum DSM 6540</name>
    <dbReference type="NCBI Taxonomy" id="1009370"/>
    <lineage>
        <taxon>Bacteria</taxon>
        <taxon>Bacillati</taxon>
        <taxon>Bacillota</taxon>
        <taxon>Negativicutes</taxon>
        <taxon>Acetonemataceae</taxon>
        <taxon>Acetonema</taxon>
    </lineage>
</organism>
<accession>F7NL92</accession>
<dbReference type="AlphaFoldDB" id="F7NL92"/>
<proteinExistence type="predicted"/>
<dbReference type="STRING" id="1009370.ALO_14322"/>
<gene>
    <name evidence="1" type="ORF">ALO_14322</name>
</gene>
<keyword evidence="2" id="KW-1185">Reference proteome</keyword>
<reference evidence="1 2" key="1">
    <citation type="journal article" date="2011" name="EMBO J.">
        <title>Structural diversity of bacterial flagellar motors.</title>
        <authorList>
            <person name="Chen S."/>
            <person name="Beeby M."/>
            <person name="Murphy G.E."/>
            <person name="Leadbetter J.R."/>
            <person name="Hendrixson D.R."/>
            <person name="Briegel A."/>
            <person name="Li Z."/>
            <person name="Shi J."/>
            <person name="Tocheva E.I."/>
            <person name="Muller A."/>
            <person name="Dobro M.J."/>
            <person name="Jensen G.J."/>
        </authorList>
    </citation>
    <scope>NUCLEOTIDE SEQUENCE [LARGE SCALE GENOMIC DNA]</scope>
    <source>
        <strain evidence="1 2">DSM 6540</strain>
    </source>
</reference>
<evidence type="ECO:0000313" key="1">
    <source>
        <dbReference type="EMBL" id="EGO63197.1"/>
    </source>
</evidence>
<protein>
    <submittedName>
        <fullName evidence="1">Uncharacterized protein</fullName>
    </submittedName>
</protein>
<dbReference type="EMBL" id="AFGF01000126">
    <property type="protein sequence ID" value="EGO63197.1"/>
    <property type="molecule type" value="Genomic_DNA"/>
</dbReference>
<sequence>MSIGPVSPRVTGVRSCLTRLTGRPLSGWIRLTVLNRRRRLRSLWLNAAPVIGSGFGRNRRHRCRRLRRSQISISVLFRRFRLTLRFRHFRTCLTGESPFNNGFGIIFDAAHMIFGNNVITR</sequence>
<dbReference type="Proteomes" id="UP000003240">
    <property type="component" value="Unassembled WGS sequence"/>
</dbReference>
<comment type="caution">
    <text evidence="1">The sequence shown here is derived from an EMBL/GenBank/DDBJ whole genome shotgun (WGS) entry which is preliminary data.</text>
</comment>